<dbReference type="EMBL" id="BMAT01004542">
    <property type="protein sequence ID" value="GFR75424.1"/>
    <property type="molecule type" value="Genomic_DNA"/>
</dbReference>
<dbReference type="CDD" id="cd02509">
    <property type="entry name" value="GDP-M1P_Guanylyltransferase"/>
    <property type="match status" value="1"/>
</dbReference>
<dbReference type="Gene3D" id="3.90.550.10">
    <property type="entry name" value="Spore Coat Polysaccharide Biosynthesis Protein SpsA, Chain A"/>
    <property type="match status" value="1"/>
</dbReference>
<feature type="domain" description="Nucleotidyl transferase" evidence="1">
    <location>
        <begin position="1"/>
        <end position="273"/>
    </location>
</feature>
<dbReference type="AlphaFoldDB" id="A0AAV4FQQ1"/>
<protein>
    <submittedName>
        <fullName evidence="2">Mannose-1-phosphate guanylyltransferase</fullName>
    </submittedName>
</protein>
<comment type="caution">
    <text evidence="2">The sequence shown here is derived from an EMBL/GenBank/DDBJ whole genome shotgun (WGS) entry which is preliminary data.</text>
</comment>
<organism evidence="2 3">
    <name type="scientific">Elysia marginata</name>
    <dbReference type="NCBI Taxonomy" id="1093978"/>
    <lineage>
        <taxon>Eukaryota</taxon>
        <taxon>Metazoa</taxon>
        <taxon>Spiralia</taxon>
        <taxon>Lophotrochozoa</taxon>
        <taxon>Mollusca</taxon>
        <taxon>Gastropoda</taxon>
        <taxon>Heterobranchia</taxon>
        <taxon>Euthyneura</taxon>
        <taxon>Panpulmonata</taxon>
        <taxon>Sacoglossa</taxon>
        <taxon>Placobranchoidea</taxon>
        <taxon>Plakobranchidae</taxon>
        <taxon>Elysia</taxon>
    </lineage>
</organism>
<keyword evidence="3" id="KW-1185">Reference proteome</keyword>
<dbReference type="Pfam" id="PF00483">
    <property type="entry name" value="NTP_transferase"/>
    <property type="match status" value="1"/>
</dbReference>
<gene>
    <name evidence="2" type="ORF">ElyMa_002188000</name>
</gene>
<dbReference type="GO" id="GO:0004475">
    <property type="term" value="F:mannose-1-phosphate guanylyltransferase (GTP) activity"/>
    <property type="evidence" value="ECO:0007669"/>
    <property type="project" value="InterPro"/>
</dbReference>
<reference evidence="2 3" key="1">
    <citation type="journal article" date="2021" name="Elife">
        <title>Chloroplast acquisition without the gene transfer in kleptoplastic sea slugs, Plakobranchus ocellatus.</title>
        <authorList>
            <person name="Maeda T."/>
            <person name="Takahashi S."/>
            <person name="Yoshida T."/>
            <person name="Shimamura S."/>
            <person name="Takaki Y."/>
            <person name="Nagai Y."/>
            <person name="Toyoda A."/>
            <person name="Suzuki Y."/>
            <person name="Arimoto A."/>
            <person name="Ishii H."/>
            <person name="Satoh N."/>
            <person name="Nishiyama T."/>
            <person name="Hasebe M."/>
            <person name="Maruyama T."/>
            <person name="Minagawa J."/>
            <person name="Obokata J."/>
            <person name="Shigenobu S."/>
        </authorList>
    </citation>
    <scope>NUCLEOTIDE SEQUENCE [LARGE SCALE GENOMIC DNA]</scope>
</reference>
<keyword evidence="2" id="KW-0808">Transferase</keyword>
<evidence type="ECO:0000313" key="3">
    <source>
        <dbReference type="Proteomes" id="UP000762676"/>
    </source>
</evidence>
<dbReference type="SUPFAM" id="SSF53448">
    <property type="entry name" value="Nucleotide-diphospho-sugar transferases"/>
    <property type="match status" value="1"/>
</dbReference>
<proteinExistence type="predicted"/>
<dbReference type="InterPro" id="IPR029044">
    <property type="entry name" value="Nucleotide-diphossugar_trans"/>
</dbReference>
<dbReference type="GO" id="GO:0009298">
    <property type="term" value="P:GDP-mannose biosynthetic process"/>
    <property type="evidence" value="ECO:0007669"/>
    <property type="project" value="TreeGrafter"/>
</dbReference>
<dbReference type="InterPro" id="IPR049577">
    <property type="entry name" value="GMPP_N"/>
</dbReference>
<dbReference type="InterPro" id="IPR051161">
    <property type="entry name" value="Mannose-6P_isomerase_type2"/>
</dbReference>
<keyword evidence="2" id="KW-0548">Nucleotidyltransferase</keyword>
<dbReference type="PANTHER" id="PTHR46390">
    <property type="entry name" value="MANNOSE-1-PHOSPHATE GUANYLYLTRANSFERASE"/>
    <property type="match status" value="1"/>
</dbReference>
<dbReference type="SUPFAM" id="SSF159283">
    <property type="entry name" value="Guanosine diphospho-D-mannose pyrophosphorylase/mannose-6-phosphate isomerase linker domain"/>
    <property type="match status" value="1"/>
</dbReference>
<evidence type="ECO:0000259" key="1">
    <source>
        <dbReference type="Pfam" id="PF00483"/>
    </source>
</evidence>
<dbReference type="InterPro" id="IPR005835">
    <property type="entry name" value="NTP_transferase_dom"/>
</dbReference>
<dbReference type="PANTHER" id="PTHR46390:SF1">
    <property type="entry name" value="MANNOSE-1-PHOSPHATE GUANYLYLTRANSFERASE"/>
    <property type="match status" value="1"/>
</dbReference>
<sequence length="349" mass="39867">MAGGIGSRFWPASTDEYPKQFHDFLGCGKSMLQDAFYRLSAFIPKENIFVLTNSSYRNLIEEQLPQIGGNQIVYEPALRNTAPCILYAMLKIHQLNPNAVIVVSPSDSWIENKEAYKKDVLGCLTFCETSSSIATIGIKPIFPSTGYGYIKYLPSDDCMKKVEQFTEKPEEHTAKKYFSQEGFFWNSGIFIWNTSTILSAYKKIQPEMYNILKYDRYNTQDEEDFIKENYPKTENISIDYAILEYSKNIYVRESSFGWNDLGTWGALYKELPKDAGNNAVVNAIPLLKNTKNSIVLTDSKKTVVVDGLDDYIIVDTKHTLFIYPKGKGQSIKLIRNEVQELLKNRDSLK</sequence>
<name>A0AAV4FQQ1_9GAST</name>
<dbReference type="Proteomes" id="UP000762676">
    <property type="component" value="Unassembled WGS sequence"/>
</dbReference>
<accession>A0AAV4FQQ1</accession>
<evidence type="ECO:0000313" key="2">
    <source>
        <dbReference type="EMBL" id="GFR75424.1"/>
    </source>
</evidence>